<gene>
    <name evidence="1" type="ORF">HYFRA_00006825</name>
</gene>
<reference evidence="1" key="1">
    <citation type="submission" date="2021-07" db="EMBL/GenBank/DDBJ databases">
        <authorList>
            <person name="Durling M."/>
        </authorList>
    </citation>
    <scope>NUCLEOTIDE SEQUENCE</scope>
</reference>
<protein>
    <submittedName>
        <fullName evidence="1">Uncharacterized protein</fullName>
    </submittedName>
</protein>
<organism evidence="1 2">
    <name type="scientific">Hymenoscyphus fraxineus</name>
    <dbReference type="NCBI Taxonomy" id="746836"/>
    <lineage>
        <taxon>Eukaryota</taxon>
        <taxon>Fungi</taxon>
        <taxon>Dikarya</taxon>
        <taxon>Ascomycota</taxon>
        <taxon>Pezizomycotina</taxon>
        <taxon>Leotiomycetes</taxon>
        <taxon>Helotiales</taxon>
        <taxon>Helotiaceae</taxon>
        <taxon>Hymenoscyphus</taxon>
    </lineage>
</organism>
<name>A0A9N9PQD1_9HELO</name>
<sequence>MVDCGGLWWTMVNSRSMIIRRSKRFFRGDDAGVRSVQRAQTPKVIGGPDGHMTCYTLGLSSGVAKVAKQSPDFLDRHETKIPRYRNQIMVVWL</sequence>
<evidence type="ECO:0000313" key="1">
    <source>
        <dbReference type="EMBL" id="CAG8950332.1"/>
    </source>
</evidence>
<comment type="caution">
    <text evidence="1">The sequence shown here is derived from an EMBL/GenBank/DDBJ whole genome shotgun (WGS) entry which is preliminary data.</text>
</comment>
<accession>A0A9N9PQD1</accession>
<evidence type="ECO:0000313" key="2">
    <source>
        <dbReference type="Proteomes" id="UP000696280"/>
    </source>
</evidence>
<dbReference type="Proteomes" id="UP000696280">
    <property type="component" value="Unassembled WGS sequence"/>
</dbReference>
<keyword evidence="2" id="KW-1185">Reference proteome</keyword>
<dbReference type="EMBL" id="CAJVRL010000037">
    <property type="protein sequence ID" value="CAG8950332.1"/>
    <property type="molecule type" value="Genomic_DNA"/>
</dbReference>
<dbReference type="AlphaFoldDB" id="A0A9N9PQD1"/>
<proteinExistence type="predicted"/>